<evidence type="ECO:0000256" key="1">
    <source>
        <dbReference type="ARBA" id="ARBA00004141"/>
    </source>
</evidence>
<dbReference type="OrthoDB" id="9946013at2759"/>
<evidence type="ECO:0000256" key="4">
    <source>
        <dbReference type="ARBA" id="ARBA00022989"/>
    </source>
</evidence>
<keyword evidence="3 9" id="KW-0812">Transmembrane</keyword>
<organism evidence="11 12">
    <name type="scientific">Dinothrombium tinctorium</name>
    <dbReference type="NCBI Taxonomy" id="1965070"/>
    <lineage>
        <taxon>Eukaryota</taxon>
        <taxon>Metazoa</taxon>
        <taxon>Ecdysozoa</taxon>
        <taxon>Arthropoda</taxon>
        <taxon>Chelicerata</taxon>
        <taxon>Arachnida</taxon>
        <taxon>Acari</taxon>
        <taxon>Acariformes</taxon>
        <taxon>Trombidiformes</taxon>
        <taxon>Prostigmata</taxon>
        <taxon>Anystina</taxon>
        <taxon>Parasitengona</taxon>
        <taxon>Trombidioidea</taxon>
        <taxon>Trombidiidae</taxon>
        <taxon>Dinothrombium</taxon>
    </lineage>
</organism>
<evidence type="ECO:0000256" key="3">
    <source>
        <dbReference type="ARBA" id="ARBA00022692"/>
    </source>
</evidence>
<gene>
    <name evidence="11" type="ORF">B4U79_12027</name>
</gene>
<keyword evidence="4 9" id="KW-1133">Transmembrane helix</keyword>
<evidence type="ECO:0000256" key="2">
    <source>
        <dbReference type="ARBA" id="ARBA00010663"/>
    </source>
</evidence>
<feature type="domain" description="G-protein coupled receptors family 1 profile" evidence="10">
    <location>
        <begin position="61"/>
        <end position="124"/>
    </location>
</feature>
<dbReference type="AlphaFoldDB" id="A0A3S3P5A7"/>
<evidence type="ECO:0000256" key="9">
    <source>
        <dbReference type="SAM" id="Phobius"/>
    </source>
</evidence>
<reference evidence="11 12" key="1">
    <citation type="journal article" date="2018" name="Gigascience">
        <title>Genomes of trombidid mites reveal novel predicted allergens and laterally-transferred genes associated with secondary metabolism.</title>
        <authorList>
            <person name="Dong X."/>
            <person name="Chaisiri K."/>
            <person name="Xia D."/>
            <person name="Armstrong S.D."/>
            <person name="Fang Y."/>
            <person name="Donnelly M.J."/>
            <person name="Kadowaki T."/>
            <person name="McGarry J.W."/>
            <person name="Darby A.C."/>
            <person name="Makepeace B.L."/>
        </authorList>
    </citation>
    <scope>NUCLEOTIDE SEQUENCE [LARGE SCALE GENOMIC DNA]</scope>
    <source>
        <strain evidence="11">UoL-WK</strain>
    </source>
</reference>
<evidence type="ECO:0000256" key="5">
    <source>
        <dbReference type="ARBA" id="ARBA00023040"/>
    </source>
</evidence>
<dbReference type="GO" id="GO:0004930">
    <property type="term" value="F:G protein-coupled receptor activity"/>
    <property type="evidence" value="ECO:0007669"/>
    <property type="project" value="UniProtKB-KW"/>
</dbReference>
<dbReference type="PRINTS" id="PR00237">
    <property type="entry name" value="GPCRRHODOPSN"/>
</dbReference>
<evidence type="ECO:0000256" key="6">
    <source>
        <dbReference type="ARBA" id="ARBA00023136"/>
    </source>
</evidence>
<keyword evidence="8" id="KW-0807">Transducer</keyword>
<proteinExistence type="inferred from homology"/>
<dbReference type="PANTHER" id="PTHR45695:SF9">
    <property type="entry name" value="LEUCOKININ RECEPTOR"/>
    <property type="match status" value="1"/>
</dbReference>
<keyword evidence="6 9" id="KW-0472">Membrane</keyword>
<evidence type="ECO:0000259" key="10">
    <source>
        <dbReference type="PROSITE" id="PS50262"/>
    </source>
</evidence>
<accession>A0A3S3P5A7</accession>
<evidence type="ECO:0000256" key="7">
    <source>
        <dbReference type="ARBA" id="ARBA00023170"/>
    </source>
</evidence>
<dbReference type="GO" id="GO:0005886">
    <property type="term" value="C:plasma membrane"/>
    <property type="evidence" value="ECO:0007669"/>
    <property type="project" value="TreeGrafter"/>
</dbReference>
<feature type="non-terminal residue" evidence="11">
    <location>
        <position position="124"/>
    </location>
</feature>
<dbReference type="InterPro" id="IPR000276">
    <property type="entry name" value="GPCR_Rhodpsn"/>
</dbReference>
<feature type="transmembrane region" description="Helical" evidence="9">
    <location>
        <begin position="49"/>
        <end position="70"/>
    </location>
</feature>
<evidence type="ECO:0000313" key="12">
    <source>
        <dbReference type="Proteomes" id="UP000285301"/>
    </source>
</evidence>
<keyword evidence="7 11" id="KW-0675">Receptor</keyword>
<dbReference type="PROSITE" id="PS50262">
    <property type="entry name" value="G_PROTEIN_RECEP_F1_2"/>
    <property type="match status" value="1"/>
</dbReference>
<name>A0A3S3P5A7_9ACAR</name>
<comment type="caution">
    <text evidence="11">The sequence shown here is derived from an EMBL/GenBank/DDBJ whole genome shotgun (WGS) entry which is preliminary data.</text>
</comment>
<dbReference type="Gene3D" id="1.20.1070.10">
    <property type="entry name" value="Rhodopsin 7-helix transmembrane proteins"/>
    <property type="match status" value="1"/>
</dbReference>
<dbReference type="SUPFAM" id="SSF81321">
    <property type="entry name" value="Family A G protein-coupled receptor-like"/>
    <property type="match status" value="1"/>
</dbReference>
<dbReference type="Pfam" id="PF00001">
    <property type="entry name" value="7tm_1"/>
    <property type="match status" value="1"/>
</dbReference>
<dbReference type="PANTHER" id="PTHR45695">
    <property type="entry name" value="LEUCOKININ RECEPTOR-RELATED"/>
    <property type="match status" value="1"/>
</dbReference>
<comment type="similarity">
    <text evidence="2">Belongs to the G-protein coupled receptor 1 family.</text>
</comment>
<feature type="transmembrane region" description="Helical" evidence="9">
    <location>
        <begin position="82"/>
        <end position="102"/>
    </location>
</feature>
<evidence type="ECO:0000313" key="11">
    <source>
        <dbReference type="EMBL" id="RWS01227.1"/>
    </source>
</evidence>
<protein>
    <submittedName>
        <fullName evidence="11">Tachykinin-like peptide receptor 86C</fullName>
    </submittedName>
</protein>
<keyword evidence="5" id="KW-0297">G-protein coupled receptor</keyword>
<dbReference type="EMBL" id="NCKU01009585">
    <property type="protein sequence ID" value="RWS01227.1"/>
    <property type="molecule type" value="Genomic_DNA"/>
</dbReference>
<dbReference type="STRING" id="1965070.A0A3S3P5A7"/>
<sequence length="124" mass="14320">MAQSNNCSLVPLNFTDDRDFDFNNFQFEKISYGDIPPEKPALEMILKSLLFMVIALIAIFGNYLIIRVIIKFKESRSFTNLFICNMAVADILSVLFCSWAAIVFDYSPFYTLGAFYCKFETFIK</sequence>
<comment type="subcellular location">
    <subcellularLocation>
        <location evidence="1">Membrane</location>
        <topology evidence="1">Multi-pass membrane protein</topology>
    </subcellularLocation>
</comment>
<evidence type="ECO:0000256" key="8">
    <source>
        <dbReference type="ARBA" id="ARBA00023224"/>
    </source>
</evidence>
<keyword evidence="12" id="KW-1185">Reference proteome</keyword>
<dbReference type="InterPro" id="IPR017452">
    <property type="entry name" value="GPCR_Rhodpsn_7TM"/>
</dbReference>
<dbReference type="Proteomes" id="UP000285301">
    <property type="component" value="Unassembled WGS sequence"/>
</dbReference>